<proteinExistence type="predicted"/>
<keyword evidence="2" id="KW-1185">Reference proteome</keyword>
<name>A0AAV4QVG5_CAEEX</name>
<accession>A0AAV4QVG5</accession>
<evidence type="ECO:0000313" key="2">
    <source>
        <dbReference type="Proteomes" id="UP001054945"/>
    </source>
</evidence>
<dbReference type="EMBL" id="BPLR01006853">
    <property type="protein sequence ID" value="GIY12794.1"/>
    <property type="molecule type" value="Genomic_DNA"/>
</dbReference>
<gene>
    <name evidence="1" type="ORF">CEXT_388331</name>
</gene>
<comment type="caution">
    <text evidence="1">The sequence shown here is derived from an EMBL/GenBank/DDBJ whole genome shotgun (WGS) entry which is preliminary data.</text>
</comment>
<organism evidence="1 2">
    <name type="scientific">Caerostris extrusa</name>
    <name type="common">Bark spider</name>
    <name type="synonym">Caerostris bankana</name>
    <dbReference type="NCBI Taxonomy" id="172846"/>
    <lineage>
        <taxon>Eukaryota</taxon>
        <taxon>Metazoa</taxon>
        <taxon>Ecdysozoa</taxon>
        <taxon>Arthropoda</taxon>
        <taxon>Chelicerata</taxon>
        <taxon>Arachnida</taxon>
        <taxon>Araneae</taxon>
        <taxon>Araneomorphae</taxon>
        <taxon>Entelegynae</taxon>
        <taxon>Araneoidea</taxon>
        <taxon>Araneidae</taxon>
        <taxon>Caerostris</taxon>
    </lineage>
</organism>
<feature type="non-terminal residue" evidence="1">
    <location>
        <position position="1"/>
    </location>
</feature>
<sequence length="63" mass="6854">GDRLFKSIDPEGLKFDSNAASVAALPKLRRHSVNRWGALPLPSHPDEAPLFTGSLTKAGELWN</sequence>
<dbReference type="AlphaFoldDB" id="A0AAV4QVG5"/>
<protein>
    <submittedName>
        <fullName evidence="1">Uncharacterized protein</fullName>
    </submittedName>
</protein>
<reference evidence="1 2" key="1">
    <citation type="submission" date="2021-06" db="EMBL/GenBank/DDBJ databases">
        <title>Caerostris extrusa draft genome.</title>
        <authorList>
            <person name="Kono N."/>
            <person name="Arakawa K."/>
        </authorList>
    </citation>
    <scope>NUCLEOTIDE SEQUENCE [LARGE SCALE GENOMIC DNA]</scope>
</reference>
<dbReference type="Proteomes" id="UP001054945">
    <property type="component" value="Unassembled WGS sequence"/>
</dbReference>
<evidence type="ECO:0000313" key="1">
    <source>
        <dbReference type="EMBL" id="GIY12794.1"/>
    </source>
</evidence>